<sequence>MCFEDFAHCKYCGYTVQQKEFCRGYRLEWAQVLIGQSHKTAKQIEDDCERYASCIYFFVLEECPRCSSNPPRADQVGEEFEWAYKSPKEFPTEKLPEKYDVIQGEVCSCGCYKVYKK</sequence>
<comment type="caution">
    <text evidence="1">The sequence shown here is derived from an EMBL/GenBank/DDBJ whole genome shotgun (WGS) entry which is preliminary data.</text>
</comment>
<dbReference type="Proteomes" id="UP000236290">
    <property type="component" value="Unassembled WGS sequence"/>
</dbReference>
<dbReference type="EMBL" id="MTYI01000020">
    <property type="protein sequence ID" value="PNP58654.1"/>
    <property type="molecule type" value="Genomic_DNA"/>
</dbReference>
<evidence type="ECO:0000313" key="1">
    <source>
        <dbReference type="EMBL" id="PNP58654.1"/>
    </source>
</evidence>
<gene>
    <name evidence="1" type="ORF">THARTR1_01670</name>
</gene>
<proteinExistence type="predicted"/>
<evidence type="ECO:0000313" key="2">
    <source>
        <dbReference type="Proteomes" id="UP000236290"/>
    </source>
</evidence>
<accession>A0A2K0ULM9</accession>
<dbReference type="AlphaFoldDB" id="A0A2K0ULM9"/>
<dbReference type="OrthoDB" id="10337679at2759"/>
<name>A0A2K0ULM9_TRIHA</name>
<protein>
    <submittedName>
        <fullName evidence="1">Uncharacterized protein</fullName>
    </submittedName>
</protein>
<reference evidence="1 2" key="1">
    <citation type="submission" date="2017-02" db="EMBL/GenBank/DDBJ databases">
        <title>Genomes of Trichoderma spp. with biocontrol activity.</title>
        <authorList>
            <person name="Gardiner D."/>
            <person name="Kazan K."/>
            <person name="Vos C."/>
            <person name="Harvey P."/>
        </authorList>
    </citation>
    <scope>NUCLEOTIDE SEQUENCE [LARGE SCALE GENOMIC DNA]</scope>
    <source>
        <strain evidence="1 2">Tr1</strain>
    </source>
</reference>
<organism evidence="1 2">
    <name type="scientific">Trichoderma harzianum</name>
    <name type="common">Hypocrea lixii</name>
    <dbReference type="NCBI Taxonomy" id="5544"/>
    <lineage>
        <taxon>Eukaryota</taxon>
        <taxon>Fungi</taxon>
        <taxon>Dikarya</taxon>
        <taxon>Ascomycota</taxon>
        <taxon>Pezizomycotina</taxon>
        <taxon>Sordariomycetes</taxon>
        <taxon>Hypocreomycetidae</taxon>
        <taxon>Hypocreales</taxon>
        <taxon>Hypocreaceae</taxon>
        <taxon>Trichoderma</taxon>
    </lineage>
</organism>